<dbReference type="VEuPathDB" id="ToxoDB:BESB_021780"/>
<keyword evidence="1" id="KW-0343">GTPase activation</keyword>
<feature type="compositionally biased region" description="Basic and acidic residues" evidence="5">
    <location>
        <begin position="1148"/>
        <end position="1162"/>
    </location>
</feature>
<keyword evidence="7" id="KW-1185">Reference proteome</keyword>
<dbReference type="GO" id="GO:0005096">
    <property type="term" value="F:GTPase activator activity"/>
    <property type="evidence" value="ECO:0007669"/>
    <property type="project" value="UniProtKB-KW"/>
</dbReference>
<keyword evidence="4" id="KW-0175">Coiled coil</keyword>
<dbReference type="InterPro" id="IPR001611">
    <property type="entry name" value="Leu-rich_rpt"/>
</dbReference>
<name>A0A2A9M9E6_BESBE</name>
<feature type="compositionally biased region" description="Low complexity" evidence="5">
    <location>
        <begin position="871"/>
        <end position="881"/>
    </location>
</feature>
<organism evidence="6 7">
    <name type="scientific">Besnoitia besnoiti</name>
    <name type="common">Apicomplexan protozoan</name>
    <dbReference type="NCBI Taxonomy" id="94643"/>
    <lineage>
        <taxon>Eukaryota</taxon>
        <taxon>Sar</taxon>
        <taxon>Alveolata</taxon>
        <taxon>Apicomplexa</taxon>
        <taxon>Conoidasida</taxon>
        <taxon>Coccidia</taxon>
        <taxon>Eucoccidiorida</taxon>
        <taxon>Eimeriorina</taxon>
        <taxon>Sarcocystidae</taxon>
        <taxon>Besnoitia</taxon>
    </lineage>
</organism>
<feature type="compositionally biased region" description="Low complexity" evidence="5">
    <location>
        <begin position="415"/>
        <end position="424"/>
    </location>
</feature>
<evidence type="ECO:0000256" key="1">
    <source>
        <dbReference type="ARBA" id="ARBA00022468"/>
    </source>
</evidence>
<dbReference type="GO" id="GO:0005829">
    <property type="term" value="C:cytosol"/>
    <property type="evidence" value="ECO:0007669"/>
    <property type="project" value="TreeGrafter"/>
</dbReference>
<dbReference type="STRING" id="94643.A0A2A9M9E6"/>
<keyword evidence="3" id="KW-0677">Repeat</keyword>
<proteinExistence type="predicted"/>
<protein>
    <submittedName>
        <fullName evidence="6">Leucine rich repeat-containing protein</fullName>
    </submittedName>
</protein>
<dbReference type="Pfam" id="PF13516">
    <property type="entry name" value="LRR_6"/>
    <property type="match status" value="1"/>
</dbReference>
<dbReference type="OrthoDB" id="333024at2759"/>
<feature type="region of interest" description="Disordered" evidence="5">
    <location>
        <begin position="998"/>
        <end position="1022"/>
    </location>
</feature>
<dbReference type="GO" id="GO:0048471">
    <property type="term" value="C:perinuclear region of cytoplasm"/>
    <property type="evidence" value="ECO:0007669"/>
    <property type="project" value="TreeGrafter"/>
</dbReference>
<comment type="caution">
    <text evidence="6">The sequence shown here is derived from an EMBL/GenBank/DDBJ whole genome shotgun (WGS) entry which is preliminary data.</text>
</comment>
<dbReference type="GO" id="GO:0006913">
    <property type="term" value="P:nucleocytoplasmic transport"/>
    <property type="evidence" value="ECO:0007669"/>
    <property type="project" value="TreeGrafter"/>
</dbReference>
<dbReference type="AlphaFoldDB" id="A0A2A9M9E6"/>
<feature type="coiled-coil region" evidence="4">
    <location>
        <begin position="1087"/>
        <end position="1117"/>
    </location>
</feature>
<evidence type="ECO:0000313" key="7">
    <source>
        <dbReference type="Proteomes" id="UP000224006"/>
    </source>
</evidence>
<evidence type="ECO:0000256" key="5">
    <source>
        <dbReference type="SAM" id="MobiDB-lite"/>
    </source>
</evidence>
<dbReference type="PANTHER" id="PTHR24113">
    <property type="entry name" value="RAN GTPASE-ACTIVATING PROTEIN 1"/>
    <property type="match status" value="1"/>
</dbReference>
<dbReference type="PANTHER" id="PTHR24113:SF12">
    <property type="entry name" value="RAN GTPASE-ACTIVATING PROTEIN 1"/>
    <property type="match status" value="1"/>
</dbReference>
<evidence type="ECO:0000313" key="6">
    <source>
        <dbReference type="EMBL" id="PFH32237.1"/>
    </source>
</evidence>
<reference evidence="6 7" key="1">
    <citation type="submission" date="2017-09" db="EMBL/GenBank/DDBJ databases">
        <title>Genome sequencing of Besnoitia besnoiti strain Bb-Ger1.</title>
        <authorList>
            <person name="Schares G."/>
            <person name="Venepally P."/>
            <person name="Lorenzi H.A."/>
        </authorList>
    </citation>
    <scope>NUCLEOTIDE SEQUENCE [LARGE SCALE GENOMIC DNA]</scope>
    <source>
        <strain evidence="6 7">Bb-Ger1</strain>
    </source>
</reference>
<feature type="region of interest" description="Disordered" evidence="5">
    <location>
        <begin position="1"/>
        <end position="21"/>
    </location>
</feature>
<dbReference type="RefSeq" id="XP_029216246.1">
    <property type="nucleotide sequence ID" value="XM_029360887.1"/>
</dbReference>
<feature type="region of interest" description="Disordered" evidence="5">
    <location>
        <begin position="871"/>
        <end position="896"/>
    </location>
</feature>
<feature type="region of interest" description="Disordered" evidence="5">
    <location>
        <begin position="652"/>
        <end position="688"/>
    </location>
</feature>
<evidence type="ECO:0000256" key="3">
    <source>
        <dbReference type="ARBA" id="ARBA00022737"/>
    </source>
</evidence>
<evidence type="ECO:0000256" key="2">
    <source>
        <dbReference type="ARBA" id="ARBA00022614"/>
    </source>
</evidence>
<evidence type="ECO:0000256" key="4">
    <source>
        <dbReference type="SAM" id="Coils"/>
    </source>
</evidence>
<dbReference type="GeneID" id="40307239"/>
<dbReference type="SMART" id="SM00368">
    <property type="entry name" value="LRR_RI"/>
    <property type="match status" value="7"/>
</dbReference>
<feature type="compositionally biased region" description="Basic and acidic residues" evidence="5">
    <location>
        <begin position="78"/>
        <end position="93"/>
    </location>
</feature>
<feature type="compositionally biased region" description="Basic and acidic residues" evidence="5">
    <location>
        <begin position="653"/>
        <end position="688"/>
    </location>
</feature>
<dbReference type="SUPFAM" id="SSF52047">
    <property type="entry name" value="RNI-like"/>
    <property type="match status" value="1"/>
</dbReference>
<dbReference type="PROSITE" id="PS51450">
    <property type="entry name" value="LRR"/>
    <property type="match status" value="1"/>
</dbReference>
<feature type="region of interest" description="Disordered" evidence="5">
    <location>
        <begin position="412"/>
        <end position="446"/>
    </location>
</feature>
<dbReference type="InterPro" id="IPR032675">
    <property type="entry name" value="LRR_dom_sf"/>
</dbReference>
<accession>A0A2A9M9E6</accession>
<feature type="region of interest" description="Disordered" evidence="5">
    <location>
        <begin position="70"/>
        <end position="115"/>
    </location>
</feature>
<dbReference type="Proteomes" id="UP000224006">
    <property type="component" value="Chromosome XI"/>
</dbReference>
<dbReference type="Gene3D" id="3.80.10.10">
    <property type="entry name" value="Ribonuclease Inhibitor"/>
    <property type="match status" value="2"/>
</dbReference>
<dbReference type="GO" id="GO:0031267">
    <property type="term" value="F:small GTPase binding"/>
    <property type="evidence" value="ECO:0007669"/>
    <property type="project" value="TreeGrafter"/>
</dbReference>
<dbReference type="InterPro" id="IPR027038">
    <property type="entry name" value="RanGap"/>
</dbReference>
<feature type="region of interest" description="Disordered" evidence="5">
    <location>
        <begin position="1121"/>
        <end position="1162"/>
    </location>
</feature>
<feature type="region of interest" description="Disordered" evidence="5">
    <location>
        <begin position="932"/>
        <end position="960"/>
    </location>
</feature>
<feature type="compositionally biased region" description="Basic and acidic residues" evidence="5">
    <location>
        <begin position="433"/>
        <end position="443"/>
    </location>
</feature>
<feature type="region of interest" description="Disordered" evidence="5">
    <location>
        <begin position="233"/>
        <end position="274"/>
    </location>
</feature>
<feature type="compositionally biased region" description="Low complexity" evidence="5">
    <location>
        <begin position="239"/>
        <end position="258"/>
    </location>
</feature>
<dbReference type="EMBL" id="NWUJ01000012">
    <property type="protein sequence ID" value="PFH32237.1"/>
    <property type="molecule type" value="Genomic_DNA"/>
</dbReference>
<sequence>MEEPRGDAATALPSFSLDPPPLVVPASDALRMETTGAGILVSRCPTLTEEDISHFVAALHARAAERCRTRSAAWARKRPAEARRESDGTREPDADSGGAGEIHPCGAERQKGSGEDSGVCAVCLPEERGGGDNCGADRDTEGEREDEIVGVALRGVGLQDDSLAILVTCMLRSTFLRAIDLSDNRLTDDSVSILAECLPCLPYLRFLNLANNRLSAASLIKVAKAFFPDFSTPPPRTSGPAKARATAPEAIAAPAESGARPEESQGGGGEEEAKPDVYHLDLSDTLVGADGCCAIAETIKCNSCPARLYLRNVGGGCAGLLPLIATESFLKALDFSHADMSPRPPSPVSVSPRGSTASATRVSAAPSAFCSSPSSFPAPPVPSSPSQLADSRAKSRGGVLFRSLQKARLARRRGLAAQAEAGQRTEPSGGGDKANEGGKQKQAEEEEWMGELEGYSLHSDDQRARRERNSLAGGDLQMLLCVAEGLAHLLTSAGALQELNLSYCTWSFTPEWEDDGEAPGASVQYADQLIDILAEALRETSSLRSLAFAGNGMTAVGLRRLCEGLASPACRLEELNLACNDLQETLPLAELLVMNDTIRILDIANCVLDSAAVNDLATALEANTTLAVLVLAHNALQPETLNKLTAALRMQRRRVEEAESEAPPERNPPEGEQGNEKREARGEGEETLGRSSAVSRFCGFSSQADGWLCCCSWEGTPPNPFNEPSSFSPRMPLAPAARQRLLSARRRCALHLLARQEAFLSQNSLSMPRPSAAVVCGACGGRRAVRRGEDQTPPRNLPRVAEDVELPNAPLTQLPRRGLRMLDLSYTTPHNSAALRPLAAAVSELPYLHFVDISSCAVDGATVEMLRAATAARAPTSSAVRPARRTQSPASSFAPAPPSVAVSFPYALSVRGLPLTAIRLDEDDELLEGVPHADEPLSLRGSESLATSGGSAEAAPWRRDAASTPDAFLADGSGLKRTACSLDSSRFSEDAETCHGTASSVSAEARAPGGCAPSAMPPEREGREAAFGDEVSPLRHVSCPPLPGAPFAPFAEAQTAPTASATAQALEEEKALLRLYSERLSPMRPPLQEQLKELEALQAQQIQLQRKKEELERHLLSQLKPEGADGEMHAPTAQALQDPVDWLQTPPDARDGCEEVASRGEA</sequence>
<keyword evidence="2" id="KW-0433">Leucine-rich repeat</keyword>
<gene>
    <name evidence="6" type="ORF">BESB_021780</name>
</gene>
<dbReference type="GO" id="GO:0005634">
    <property type="term" value="C:nucleus"/>
    <property type="evidence" value="ECO:0007669"/>
    <property type="project" value="TreeGrafter"/>
</dbReference>
<dbReference type="KEGG" id="bbes:BESB_021780"/>
<feature type="region of interest" description="Disordered" evidence="5">
    <location>
        <begin position="369"/>
        <end position="397"/>
    </location>
</feature>